<comment type="caution">
    <text evidence="1">The sequence shown here is derived from an EMBL/GenBank/DDBJ whole genome shotgun (WGS) entry which is preliminary data.</text>
</comment>
<dbReference type="EMBL" id="JAZHXJ010000318">
    <property type="protein sequence ID" value="KAL1864666.1"/>
    <property type="molecule type" value="Genomic_DNA"/>
</dbReference>
<sequence>MTCSYCRCLARSFSGYTTLKQMVQLMSLLQLGNSAFFDVLRESFIPEPAMPYPPSIALLEPDRAAGHCWDAFLLTHVLTNLLQTLLTTDSSGSFPAPPFPMLCLVLVTSTPSFPGVLHQDDPVIRKGGFRALPGIDTSGFLVCSFVSFAACKPQLWNLRGGSLWRAASYLAPISLGCPWLPLFCPCQPLTTQSRSKCNFDFPPPHSPL</sequence>
<organism evidence="1 2">
    <name type="scientific">Phialemonium thermophilum</name>
    <dbReference type="NCBI Taxonomy" id="223376"/>
    <lineage>
        <taxon>Eukaryota</taxon>
        <taxon>Fungi</taxon>
        <taxon>Dikarya</taxon>
        <taxon>Ascomycota</taxon>
        <taxon>Pezizomycotina</taxon>
        <taxon>Sordariomycetes</taxon>
        <taxon>Sordariomycetidae</taxon>
        <taxon>Cephalothecales</taxon>
        <taxon>Cephalothecaceae</taxon>
        <taxon>Phialemonium</taxon>
    </lineage>
</organism>
<evidence type="ECO:0000313" key="2">
    <source>
        <dbReference type="Proteomes" id="UP001586593"/>
    </source>
</evidence>
<keyword evidence="2" id="KW-1185">Reference proteome</keyword>
<reference evidence="1 2" key="1">
    <citation type="journal article" date="2024" name="Commun. Biol.">
        <title>Comparative genomic analysis of thermophilic fungi reveals convergent evolutionary adaptations and gene losses.</title>
        <authorList>
            <person name="Steindorff A.S."/>
            <person name="Aguilar-Pontes M.V."/>
            <person name="Robinson A.J."/>
            <person name="Andreopoulos B."/>
            <person name="LaButti K."/>
            <person name="Kuo A."/>
            <person name="Mondo S."/>
            <person name="Riley R."/>
            <person name="Otillar R."/>
            <person name="Haridas S."/>
            <person name="Lipzen A."/>
            <person name="Grimwood J."/>
            <person name="Schmutz J."/>
            <person name="Clum A."/>
            <person name="Reid I.D."/>
            <person name="Moisan M.C."/>
            <person name="Butler G."/>
            <person name="Nguyen T.T.M."/>
            <person name="Dewar K."/>
            <person name="Conant G."/>
            <person name="Drula E."/>
            <person name="Henrissat B."/>
            <person name="Hansel C."/>
            <person name="Singer S."/>
            <person name="Hutchinson M.I."/>
            <person name="de Vries R.P."/>
            <person name="Natvig D.O."/>
            <person name="Powell A.J."/>
            <person name="Tsang A."/>
            <person name="Grigoriev I.V."/>
        </authorList>
    </citation>
    <scope>NUCLEOTIDE SEQUENCE [LARGE SCALE GENOMIC DNA]</scope>
    <source>
        <strain evidence="1 2">ATCC 24622</strain>
    </source>
</reference>
<protein>
    <submittedName>
        <fullName evidence="1">Uncharacterized protein</fullName>
    </submittedName>
</protein>
<name>A0ABR3WLY3_9PEZI</name>
<accession>A0ABR3WLY3</accession>
<evidence type="ECO:0000313" key="1">
    <source>
        <dbReference type="EMBL" id="KAL1864666.1"/>
    </source>
</evidence>
<proteinExistence type="predicted"/>
<dbReference type="Proteomes" id="UP001586593">
    <property type="component" value="Unassembled WGS sequence"/>
</dbReference>
<gene>
    <name evidence="1" type="ORF">VTK73DRAFT_5689</name>
</gene>